<gene>
    <name evidence="2" type="ORF">F0M18_08490</name>
</gene>
<dbReference type="InterPro" id="IPR029032">
    <property type="entry name" value="AhpD-like"/>
</dbReference>
<comment type="caution">
    <text evidence="2">The sequence shown here is derived from an EMBL/GenBank/DDBJ whole genome shotgun (WGS) entry which is preliminary data.</text>
</comment>
<evidence type="ECO:0000259" key="1">
    <source>
        <dbReference type="Pfam" id="PF02627"/>
    </source>
</evidence>
<dbReference type="PANTHER" id="PTHR33570">
    <property type="entry name" value="4-CARBOXYMUCONOLACTONE DECARBOXYLASE FAMILY PROTEIN"/>
    <property type="match status" value="1"/>
</dbReference>
<evidence type="ECO:0000313" key="2">
    <source>
        <dbReference type="EMBL" id="KAA1192686.1"/>
    </source>
</evidence>
<dbReference type="RefSeq" id="WP_149610970.1">
    <property type="nucleotide sequence ID" value="NZ_VTUX01000003.1"/>
</dbReference>
<proteinExistence type="predicted"/>
<feature type="domain" description="Carboxymuconolactone decarboxylase-like" evidence="1">
    <location>
        <begin position="37"/>
        <end position="120"/>
    </location>
</feature>
<protein>
    <submittedName>
        <fullName evidence="2">Carboxymuconolactone decarboxylase family protein</fullName>
    </submittedName>
</protein>
<dbReference type="Proteomes" id="UP000323708">
    <property type="component" value="Unassembled WGS sequence"/>
</dbReference>
<dbReference type="PANTHER" id="PTHR33570:SF2">
    <property type="entry name" value="CARBOXYMUCONOLACTONE DECARBOXYLASE-LIKE DOMAIN-CONTAINING PROTEIN"/>
    <property type="match status" value="1"/>
</dbReference>
<dbReference type="GO" id="GO:0051920">
    <property type="term" value="F:peroxiredoxin activity"/>
    <property type="evidence" value="ECO:0007669"/>
    <property type="project" value="InterPro"/>
</dbReference>
<name>A0A5B0X076_9GAMM</name>
<dbReference type="Gene3D" id="1.20.1290.10">
    <property type="entry name" value="AhpD-like"/>
    <property type="match status" value="1"/>
</dbReference>
<evidence type="ECO:0000313" key="3">
    <source>
        <dbReference type="Proteomes" id="UP000323708"/>
    </source>
</evidence>
<accession>A0A5B0X076</accession>
<sequence length="124" mass="13504">MIDERFEAGMNVINELFPPTDGQEKPQPPYPEEIAADFAKFSVSTVMGDIWGREGLDKSKRALITIGALTVMDKPQQLKSYIEAALTLGVSRSEISEAIMHVSMYGGVPSAIQALAVAKEVFES</sequence>
<dbReference type="EMBL" id="VTUX01000003">
    <property type="protein sequence ID" value="KAA1192686.1"/>
    <property type="molecule type" value="Genomic_DNA"/>
</dbReference>
<dbReference type="SUPFAM" id="SSF69118">
    <property type="entry name" value="AhpD-like"/>
    <property type="match status" value="1"/>
</dbReference>
<dbReference type="Pfam" id="PF02627">
    <property type="entry name" value="CMD"/>
    <property type="match status" value="1"/>
</dbReference>
<organism evidence="2 3">
    <name type="scientific">Pseudohalioglobus sediminis</name>
    <dbReference type="NCBI Taxonomy" id="2606449"/>
    <lineage>
        <taxon>Bacteria</taxon>
        <taxon>Pseudomonadati</taxon>
        <taxon>Pseudomonadota</taxon>
        <taxon>Gammaproteobacteria</taxon>
        <taxon>Cellvibrionales</taxon>
        <taxon>Halieaceae</taxon>
        <taxon>Pseudohalioglobus</taxon>
    </lineage>
</organism>
<dbReference type="AlphaFoldDB" id="A0A5B0X076"/>
<keyword evidence="3" id="KW-1185">Reference proteome</keyword>
<dbReference type="InterPro" id="IPR003779">
    <property type="entry name" value="CMD-like"/>
</dbReference>
<dbReference type="InterPro" id="IPR052512">
    <property type="entry name" value="4CMD/NDH-1_regulator"/>
</dbReference>
<reference evidence="2 3" key="1">
    <citation type="submission" date="2019-09" db="EMBL/GenBank/DDBJ databases">
        <authorList>
            <person name="Chen X.-Y."/>
        </authorList>
    </citation>
    <scope>NUCLEOTIDE SEQUENCE [LARGE SCALE GENOMIC DNA]</scope>
    <source>
        <strain evidence="2 3">NY5</strain>
    </source>
</reference>